<proteinExistence type="predicted"/>
<evidence type="ECO:0000256" key="1">
    <source>
        <dbReference type="SAM" id="MobiDB-lite"/>
    </source>
</evidence>
<evidence type="ECO:0000313" key="3">
    <source>
        <dbReference type="Proteomes" id="UP000076154"/>
    </source>
</evidence>
<sequence>MPSNLLSPSRTLKEVTSRPEAEGKTDIGPCRSNVLCCSNPKFRNANMWWMTGVTDESDSKSHTLYPEPYL</sequence>
<reference evidence="2" key="1">
    <citation type="submission" date="2018-04" db="EMBL/GenBank/DDBJ databases">
        <title>Whole genome sequencing of Hypsizygus marmoreus.</title>
        <authorList>
            <person name="Choi I.-G."/>
            <person name="Min B."/>
            <person name="Kim J.-G."/>
            <person name="Kim S."/>
            <person name="Oh Y.-L."/>
            <person name="Kong W.-S."/>
            <person name="Park H."/>
            <person name="Jeong J."/>
            <person name="Song E.-S."/>
        </authorList>
    </citation>
    <scope>NUCLEOTIDE SEQUENCE [LARGE SCALE GENOMIC DNA]</scope>
    <source>
        <strain evidence="2">51987-8</strain>
    </source>
</reference>
<comment type="caution">
    <text evidence="2">The sequence shown here is derived from an EMBL/GenBank/DDBJ whole genome shotgun (WGS) entry which is preliminary data.</text>
</comment>
<name>A0A369KDC0_HYPMA</name>
<keyword evidence="3" id="KW-1185">Reference proteome</keyword>
<dbReference type="AlphaFoldDB" id="A0A369KDC0"/>
<gene>
    <name evidence="2" type="ORF">Hypma_005788</name>
</gene>
<dbReference type="EMBL" id="LUEZ02000004">
    <property type="protein sequence ID" value="RDB30665.1"/>
    <property type="molecule type" value="Genomic_DNA"/>
</dbReference>
<dbReference type="Proteomes" id="UP000076154">
    <property type="component" value="Unassembled WGS sequence"/>
</dbReference>
<feature type="region of interest" description="Disordered" evidence="1">
    <location>
        <begin position="1"/>
        <end position="28"/>
    </location>
</feature>
<evidence type="ECO:0000313" key="2">
    <source>
        <dbReference type="EMBL" id="RDB30665.1"/>
    </source>
</evidence>
<feature type="compositionally biased region" description="Polar residues" evidence="1">
    <location>
        <begin position="1"/>
        <end position="10"/>
    </location>
</feature>
<organism evidence="2 3">
    <name type="scientific">Hypsizygus marmoreus</name>
    <name type="common">White beech mushroom</name>
    <name type="synonym">Agaricus marmoreus</name>
    <dbReference type="NCBI Taxonomy" id="39966"/>
    <lineage>
        <taxon>Eukaryota</taxon>
        <taxon>Fungi</taxon>
        <taxon>Dikarya</taxon>
        <taxon>Basidiomycota</taxon>
        <taxon>Agaricomycotina</taxon>
        <taxon>Agaricomycetes</taxon>
        <taxon>Agaricomycetidae</taxon>
        <taxon>Agaricales</taxon>
        <taxon>Tricholomatineae</taxon>
        <taxon>Lyophyllaceae</taxon>
        <taxon>Hypsizygus</taxon>
    </lineage>
</organism>
<protein>
    <submittedName>
        <fullName evidence="2">Uncharacterized protein</fullName>
    </submittedName>
</protein>
<dbReference type="InParanoid" id="A0A369KDC0"/>
<feature type="compositionally biased region" description="Basic and acidic residues" evidence="1">
    <location>
        <begin position="11"/>
        <end position="25"/>
    </location>
</feature>
<accession>A0A369KDC0</accession>